<dbReference type="RefSeq" id="WP_168773501.1">
    <property type="nucleotide sequence ID" value="NZ_JAABNR010000003.1"/>
</dbReference>
<reference evidence="1" key="1">
    <citation type="submission" date="2020-01" db="EMBL/GenBank/DDBJ databases">
        <authorList>
            <person name="Chen W.-M."/>
        </authorList>
    </citation>
    <scope>NUCLEOTIDE SEQUENCE</scope>
    <source>
        <strain evidence="1">CYK-10</strain>
    </source>
</reference>
<dbReference type="Proteomes" id="UP001193501">
    <property type="component" value="Unassembled WGS sequence"/>
</dbReference>
<sequence length="114" mass="12277">MAPGCPDFEELCEFALGYLITGRGDARQLAATMVKAYPDLPVLELVLILSSAASGLESTFSNAEARAQAVDAWRIAALLAVDLHLMAGHHAKGQKARDLLGFWEAEDDFFLRAG</sequence>
<proteinExistence type="predicted"/>
<organism evidence="1 2">
    <name type="scientific">Stagnihabitans tardus</name>
    <dbReference type="NCBI Taxonomy" id="2699202"/>
    <lineage>
        <taxon>Bacteria</taxon>
        <taxon>Pseudomonadati</taxon>
        <taxon>Pseudomonadota</taxon>
        <taxon>Alphaproteobacteria</taxon>
        <taxon>Rhodobacterales</taxon>
        <taxon>Paracoccaceae</taxon>
        <taxon>Stagnihabitans</taxon>
    </lineage>
</organism>
<evidence type="ECO:0000313" key="1">
    <source>
        <dbReference type="EMBL" id="NBZ86683.1"/>
    </source>
</evidence>
<protein>
    <submittedName>
        <fullName evidence="1">Uncharacterized protein</fullName>
    </submittedName>
</protein>
<name>A0AAE4Y6E3_9RHOB</name>
<dbReference type="EMBL" id="JAABNR010000003">
    <property type="protein sequence ID" value="NBZ86683.1"/>
    <property type="molecule type" value="Genomic_DNA"/>
</dbReference>
<accession>A0AAE4Y6E3</accession>
<comment type="caution">
    <text evidence="1">The sequence shown here is derived from an EMBL/GenBank/DDBJ whole genome shotgun (WGS) entry which is preliminary data.</text>
</comment>
<evidence type="ECO:0000313" key="2">
    <source>
        <dbReference type="Proteomes" id="UP001193501"/>
    </source>
</evidence>
<gene>
    <name evidence="1" type="ORF">GV832_03745</name>
</gene>
<keyword evidence="2" id="KW-1185">Reference proteome</keyword>
<dbReference type="AlphaFoldDB" id="A0AAE4Y6E3"/>